<dbReference type="PATRIC" id="fig|317.174.peg.6163"/>
<organism evidence="1 2">
    <name type="scientific">Pseudomonas syringae</name>
    <dbReference type="NCBI Taxonomy" id="317"/>
    <lineage>
        <taxon>Bacteria</taxon>
        <taxon>Pseudomonadati</taxon>
        <taxon>Pseudomonadota</taxon>
        <taxon>Gammaproteobacteria</taxon>
        <taxon>Pseudomonadales</taxon>
        <taxon>Pseudomonadaceae</taxon>
        <taxon>Pseudomonas</taxon>
    </lineage>
</organism>
<protein>
    <recommendedName>
        <fullName evidence="3">Lipoprotein</fullName>
    </recommendedName>
</protein>
<name>A0A085ULN3_PSESX</name>
<dbReference type="EMBL" id="JPQT01000174">
    <property type="protein sequence ID" value="KFE44096.1"/>
    <property type="molecule type" value="Genomic_DNA"/>
</dbReference>
<evidence type="ECO:0008006" key="3">
    <source>
        <dbReference type="Google" id="ProtNLM"/>
    </source>
</evidence>
<proteinExistence type="predicted"/>
<evidence type="ECO:0000313" key="1">
    <source>
        <dbReference type="EMBL" id="KFE44096.1"/>
    </source>
</evidence>
<sequence>MNVRWAMLWLVVLVAGCQSTHEQLLAEGYPPAFADGFQDGCGSGRQAAGSIGGQYKKDVPRYLKDATYAQGWGDGFRQCQSMLESRDRLDTQHIWNDRDRAWEQQKTQGEAKAYRSH</sequence>
<gene>
    <name evidence="1" type="ORF">IV02_30205</name>
</gene>
<evidence type="ECO:0000313" key="2">
    <source>
        <dbReference type="Proteomes" id="UP000028643"/>
    </source>
</evidence>
<accession>A0A085ULN3</accession>
<reference evidence="1 2" key="1">
    <citation type="submission" date="2014-07" db="EMBL/GenBank/DDBJ databases">
        <title>Draft Genome Sequences of Environmental Pseudomonas syringae strains.</title>
        <authorList>
            <person name="Baltrus D.A."/>
            <person name="Berge O."/>
            <person name="Morris C."/>
        </authorList>
    </citation>
    <scope>NUCLEOTIDE SEQUENCE [LARGE SCALE GENOMIC DNA]</scope>
    <source>
        <strain evidence="1 2">CEB003</strain>
    </source>
</reference>
<dbReference type="RefSeq" id="WP_020291018.1">
    <property type="nucleotide sequence ID" value="NZ_JPQT01000174.1"/>
</dbReference>
<dbReference type="Proteomes" id="UP000028643">
    <property type="component" value="Unassembled WGS sequence"/>
</dbReference>
<dbReference type="PROSITE" id="PS51257">
    <property type="entry name" value="PROKAR_LIPOPROTEIN"/>
    <property type="match status" value="1"/>
</dbReference>
<dbReference type="AlphaFoldDB" id="A0A085ULN3"/>
<comment type="caution">
    <text evidence="1">The sequence shown here is derived from an EMBL/GenBank/DDBJ whole genome shotgun (WGS) entry which is preliminary data.</text>
</comment>